<feature type="transmembrane region" description="Helical" evidence="1">
    <location>
        <begin position="24"/>
        <end position="47"/>
    </location>
</feature>
<evidence type="ECO:0000256" key="1">
    <source>
        <dbReference type="SAM" id="Phobius"/>
    </source>
</evidence>
<reference evidence="2 3" key="2">
    <citation type="submission" date="2018-11" db="EMBL/GenBank/DDBJ databases">
        <authorList>
            <consortium name="Pathogen Informatics"/>
        </authorList>
    </citation>
    <scope>NUCLEOTIDE SEQUENCE [LARGE SCALE GENOMIC DNA]</scope>
</reference>
<reference evidence="4" key="1">
    <citation type="submission" date="2017-02" db="UniProtKB">
        <authorList>
            <consortium name="WormBaseParasite"/>
        </authorList>
    </citation>
    <scope>IDENTIFICATION</scope>
</reference>
<gene>
    <name evidence="2" type="ORF">BPAG_LOCUS2689</name>
</gene>
<dbReference type="EMBL" id="UZAD01000466">
    <property type="protein sequence ID" value="VDN83875.1"/>
    <property type="molecule type" value="Genomic_DNA"/>
</dbReference>
<evidence type="ECO:0000313" key="2">
    <source>
        <dbReference type="EMBL" id="VDN83875.1"/>
    </source>
</evidence>
<dbReference type="Proteomes" id="UP000278627">
    <property type="component" value="Unassembled WGS sequence"/>
</dbReference>
<keyword evidence="1" id="KW-0812">Transmembrane</keyword>
<organism evidence="4">
    <name type="scientific">Brugia pahangi</name>
    <name type="common">Filarial nematode worm</name>
    <dbReference type="NCBI Taxonomy" id="6280"/>
    <lineage>
        <taxon>Eukaryota</taxon>
        <taxon>Metazoa</taxon>
        <taxon>Ecdysozoa</taxon>
        <taxon>Nematoda</taxon>
        <taxon>Chromadorea</taxon>
        <taxon>Rhabditida</taxon>
        <taxon>Spirurina</taxon>
        <taxon>Spiruromorpha</taxon>
        <taxon>Filarioidea</taxon>
        <taxon>Onchocercidae</taxon>
        <taxon>Brugia</taxon>
    </lineage>
</organism>
<sequence>MEEQRENDNLEYIKEQNQAYARRMITTIAITLTILAVFLVTLSLLLGSRIDQIVNEKFDTNMKISGSELFLGPKTNITNFDESEITTTTTTTNNKNNKQ</sequence>
<keyword evidence="3" id="KW-1185">Reference proteome</keyword>
<dbReference type="WBParaSite" id="BPAG_0000271901-mRNA-1">
    <property type="protein sequence ID" value="BPAG_0000271901-mRNA-1"/>
    <property type="gene ID" value="BPAG_0000271901"/>
</dbReference>
<name>A0A0N4T3D9_BRUPA</name>
<keyword evidence="1" id="KW-1133">Transmembrane helix</keyword>
<keyword evidence="1" id="KW-0472">Membrane</keyword>
<proteinExistence type="predicted"/>
<protein>
    <submittedName>
        <fullName evidence="4">Col_cuticle_N domain-containing protein</fullName>
    </submittedName>
</protein>
<dbReference type="AlphaFoldDB" id="A0A0N4T3D9"/>
<accession>A0A0N4T3D9</accession>
<evidence type="ECO:0000313" key="3">
    <source>
        <dbReference type="Proteomes" id="UP000278627"/>
    </source>
</evidence>
<evidence type="ECO:0000313" key="4">
    <source>
        <dbReference type="WBParaSite" id="BPAG_0000271901-mRNA-1"/>
    </source>
</evidence>